<reference evidence="7 8" key="1">
    <citation type="submission" date="2016-03" db="EMBL/GenBank/DDBJ databases">
        <authorList>
            <person name="Ploux O."/>
        </authorList>
    </citation>
    <scope>NUCLEOTIDE SEQUENCE [LARGE SCALE GENOMIC DNA]</scope>
    <source>
        <strain evidence="7 8">R-45370</strain>
    </source>
</reference>
<dbReference type="Gene3D" id="3.40.50.150">
    <property type="entry name" value="Vaccinia Virus protein VP39"/>
    <property type="match status" value="1"/>
</dbReference>
<dbReference type="EMBL" id="LUUI01000030">
    <property type="protein sequence ID" value="OAI20743.1"/>
    <property type="molecule type" value="Genomic_DNA"/>
</dbReference>
<dbReference type="Pfam" id="PF00989">
    <property type="entry name" value="PAS"/>
    <property type="match status" value="1"/>
</dbReference>
<evidence type="ECO:0000259" key="4">
    <source>
        <dbReference type="PROSITE" id="PS50113"/>
    </source>
</evidence>
<dbReference type="NCBIfam" id="TIGR00229">
    <property type="entry name" value="sensory_box"/>
    <property type="match status" value="1"/>
</dbReference>
<proteinExistence type="predicted"/>
<evidence type="ECO:0000256" key="2">
    <source>
        <dbReference type="SAM" id="Coils"/>
    </source>
</evidence>
<dbReference type="GO" id="GO:0006935">
    <property type="term" value="P:chemotaxis"/>
    <property type="evidence" value="ECO:0007669"/>
    <property type="project" value="UniProtKB-UniRule"/>
</dbReference>
<feature type="domain" description="CheR-type methyltransferase" evidence="6">
    <location>
        <begin position="219"/>
        <end position="493"/>
    </location>
</feature>
<dbReference type="SUPFAM" id="SSF52738">
    <property type="entry name" value="Methylesterase CheB, C-terminal domain"/>
    <property type="match status" value="1"/>
</dbReference>
<dbReference type="InterPro" id="IPR000700">
    <property type="entry name" value="PAS-assoc_C"/>
</dbReference>
<dbReference type="Gene3D" id="3.40.50.180">
    <property type="entry name" value="Methylesterase CheB, C-terminal domain"/>
    <property type="match status" value="1"/>
</dbReference>
<dbReference type="GO" id="GO:0008757">
    <property type="term" value="F:S-adenosylmethionine-dependent methyltransferase activity"/>
    <property type="evidence" value="ECO:0007669"/>
    <property type="project" value="InterPro"/>
</dbReference>
<dbReference type="InterPro" id="IPR000780">
    <property type="entry name" value="CheR_MeTrfase"/>
</dbReference>
<keyword evidence="1" id="KW-0145">Chemotaxis</keyword>
<dbReference type="Pfam" id="PF01739">
    <property type="entry name" value="CheR"/>
    <property type="match status" value="1"/>
</dbReference>
<dbReference type="AlphaFoldDB" id="A0A177NTY6"/>
<dbReference type="SMART" id="SM00138">
    <property type="entry name" value="MeTrc"/>
    <property type="match status" value="1"/>
</dbReference>
<feature type="domain" description="PAS" evidence="3">
    <location>
        <begin position="875"/>
        <end position="925"/>
    </location>
</feature>
<dbReference type="Pfam" id="PF03705">
    <property type="entry name" value="CheR_N"/>
    <property type="match status" value="1"/>
</dbReference>
<dbReference type="PROSITE" id="PS50113">
    <property type="entry name" value="PAC"/>
    <property type="match status" value="1"/>
</dbReference>
<dbReference type="InterPro" id="IPR029063">
    <property type="entry name" value="SAM-dependent_MTases_sf"/>
</dbReference>
<keyword evidence="1" id="KW-0378">Hydrolase</keyword>
<dbReference type="InterPro" id="IPR035909">
    <property type="entry name" value="CheB_C"/>
</dbReference>
<dbReference type="STRING" id="980561.A1359_20530"/>
<feature type="domain" description="PAC" evidence="4">
    <location>
        <begin position="822"/>
        <end position="872"/>
    </location>
</feature>
<dbReference type="InterPro" id="IPR000014">
    <property type="entry name" value="PAS"/>
</dbReference>
<protein>
    <submittedName>
        <fullName evidence="7">Chemotaxis protein CheR</fullName>
    </submittedName>
</protein>
<evidence type="ECO:0000259" key="6">
    <source>
        <dbReference type="PROSITE" id="PS50123"/>
    </source>
</evidence>
<dbReference type="CDD" id="cd16434">
    <property type="entry name" value="CheB-CheR_fusion"/>
    <property type="match status" value="1"/>
</dbReference>
<dbReference type="InterPro" id="IPR035965">
    <property type="entry name" value="PAS-like_dom_sf"/>
</dbReference>
<dbReference type="GO" id="GO:0006355">
    <property type="term" value="P:regulation of DNA-templated transcription"/>
    <property type="evidence" value="ECO:0007669"/>
    <property type="project" value="InterPro"/>
</dbReference>
<sequence>MTRKTKTPLADSNVSNTAPALPVVDFPIVGIGASAGGLAAFEAFFSGMPVDTDPNMAFVLVQHLAPDHKSLLCELLKRFTKMQVFEVVDGMTVKPNCAYIIPPNRNMALFNGRLQLLEPAQPHGQRLPIDFFFRTLADDLRERAICIVLSGSGSDGSQGVKAVKAAGGMAMAQTPETTEYASMPQSAIATGLVDFVLPPAEMLPQLLAYKQHAYVKGKTLSPATPNTEDVLSKLFVLLRVQTSHDFSLYKRNTIIRRVERRMAVHQINQISDYLHFCQQTPAEINALFRDLLIGVTQFFRDPEEFKALETQVIPRLFADKPVGSDLRLWVAGCSTGEEAYSLAILLQEQMDQLKTNLKVHLFATDIDSRAIETARIGLYPASIEKDISAERLARFFSKQSDGSGYRIQKKIRDLLVFSEQDLIKDPPFSRLDLISCRNVMIYLSGELQKKLLPLFHYALNPGGFLFLGTSESIGDFSSKFDMLDRKAKLYQRKEQLSQSYRLPTGKSIPTLPVNVARTTGLVTAESKLSLREITERALLQHFAAVAMLITARGEILYLHGRSGRYLEPAPGEAGMNILRMAREGLGASLNKALQQAVVKHELVFVPGLQVKTNGDFTAVDLTICPLAGSLNKPEQATLFLVILSDAKTIAQPITDAGSVIKAEPVNTNANILSLQQELRTKEDYLQSNIEELETSNEELKSANEEMQSINEELQSANEELETSKEELQSVNEELSTVNSEFQSKLVDLARANNDMNNLLSSTDIGTIFVDHHLLISRFTPSVTQVINLIPSDIGRPIGHIVSNLPGYTSLVADLLAVLDNLVPKEIEVQTQAGRWFLLRIRPYRTLENVIEGAVITFVDISELKQAQSQLQETLSIRHLAAVVRDARDAILMLAMDGSILAWNPAAQGMYGWTEAEALQKNIAELAPETLRQEAFEIVQSLSFAENLAPYQTQRLNKQGQLLSVRISATALLNQAGEVYAITTTERLCK</sequence>
<dbReference type="PANTHER" id="PTHR24422:SF27">
    <property type="entry name" value="PROTEIN-GLUTAMATE O-METHYLTRANSFERASE"/>
    <property type="match status" value="1"/>
</dbReference>
<name>A0A177NTY6_9GAMM</name>
<dbReference type="PROSITE" id="PS50123">
    <property type="entry name" value="CHER"/>
    <property type="match status" value="1"/>
</dbReference>
<dbReference type="GO" id="GO:0008984">
    <property type="term" value="F:protein-glutamate methylesterase activity"/>
    <property type="evidence" value="ECO:0007669"/>
    <property type="project" value="InterPro"/>
</dbReference>
<dbReference type="GO" id="GO:0005737">
    <property type="term" value="C:cytoplasm"/>
    <property type="evidence" value="ECO:0007669"/>
    <property type="project" value="InterPro"/>
</dbReference>
<gene>
    <name evidence="7" type="ORF">A1359_20530</name>
</gene>
<dbReference type="PRINTS" id="PR00996">
    <property type="entry name" value="CHERMTFRASE"/>
</dbReference>
<dbReference type="InterPro" id="IPR022641">
    <property type="entry name" value="CheR_N"/>
</dbReference>
<organism evidence="7 8">
    <name type="scientific">Methylomonas lenta</name>
    <dbReference type="NCBI Taxonomy" id="980561"/>
    <lineage>
        <taxon>Bacteria</taxon>
        <taxon>Pseudomonadati</taxon>
        <taxon>Pseudomonadota</taxon>
        <taxon>Gammaproteobacteria</taxon>
        <taxon>Methylococcales</taxon>
        <taxon>Methylococcaceae</taxon>
        <taxon>Methylomonas</taxon>
    </lineage>
</organism>
<evidence type="ECO:0000259" key="3">
    <source>
        <dbReference type="PROSITE" id="PS50112"/>
    </source>
</evidence>
<feature type="active site" evidence="1">
    <location>
        <position position="34"/>
    </location>
</feature>
<evidence type="ECO:0000313" key="8">
    <source>
        <dbReference type="Proteomes" id="UP000078476"/>
    </source>
</evidence>
<dbReference type="SMART" id="SM00091">
    <property type="entry name" value="PAS"/>
    <property type="match status" value="2"/>
</dbReference>
<dbReference type="Proteomes" id="UP000078476">
    <property type="component" value="Unassembled WGS sequence"/>
</dbReference>
<dbReference type="SUPFAM" id="SSF53335">
    <property type="entry name" value="S-adenosyl-L-methionine-dependent methyltransferases"/>
    <property type="match status" value="1"/>
</dbReference>
<dbReference type="PROSITE" id="PS50112">
    <property type="entry name" value="PAS"/>
    <property type="match status" value="1"/>
</dbReference>
<dbReference type="PROSITE" id="PS50122">
    <property type="entry name" value="CHEB"/>
    <property type="match status" value="1"/>
</dbReference>
<dbReference type="InterPro" id="IPR022642">
    <property type="entry name" value="CheR_C"/>
</dbReference>
<dbReference type="Gene3D" id="3.30.450.20">
    <property type="entry name" value="PAS domain"/>
    <property type="match status" value="2"/>
</dbReference>
<dbReference type="InterPro" id="IPR050903">
    <property type="entry name" value="Bact_Chemotaxis_MeTrfase"/>
</dbReference>
<dbReference type="PANTHER" id="PTHR24422">
    <property type="entry name" value="CHEMOTAXIS PROTEIN METHYLTRANSFERASE"/>
    <property type="match status" value="1"/>
</dbReference>
<evidence type="ECO:0000259" key="5">
    <source>
        <dbReference type="PROSITE" id="PS50122"/>
    </source>
</evidence>
<evidence type="ECO:0000256" key="1">
    <source>
        <dbReference type="PROSITE-ProRule" id="PRU00050"/>
    </source>
</evidence>
<keyword evidence="8" id="KW-1185">Reference proteome</keyword>
<dbReference type="InterPro" id="IPR000673">
    <property type="entry name" value="Sig_transdc_resp-reg_Me-estase"/>
</dbReference>
<dbReference type="CDD" id="cd00130">
    <property type="entry name" value="PAS"/>
    <property type="match status" value="1"/>
</dbReference>
<accession>A0A177NTY6</accession>
<keyword evidence="2" id="KW-0175">Coiled coil</keyword>
<feature type="active site" evidence="1">
    <location>
        <position position="155"/>
    </location>
</feature>
<evidence type="ECO:0000313" key="7">
    <source>
        <dbReference type="EMBL" id="OAI20743.1"/>
    </source>
</evidence>
<dbReference type="SUPFAM" id="SSF47757">
    <property type="entry name" value="Chemotaxis receptor methyltransferase CheR, N-terminal domain"/>
    <property type="match status" value="1"/>
</dbReference>
<dbReference type="InterPro" id="IPR013767">
    <property type="entry name" value="PAS_fold"/>
</dbReference>
<feature type="domain" description="CheB-type methylesterase" evidence="5">
    <location>
        <begin position="22"/>
        <end position="213"/>
    </location>
</feature>
<feature type="coiled-coil region" evidence="2">
    <location>
        <begin position="682"/>
        <end position="740"/>
    </location>
</feature>
<dbReference type="Pfam" id="PF13596">
    <property type="entry name" value="PAS_10"/>
    <property type="match status" value="1"/>
</dbReference>
<dbReference type="SUPFAM" id="SSF55785">
    <property type="entry name" value="PYP-like sensor domain (PAS domain)"/>
    <property type="match status" value="2"/>
</dbReference>
<feature type="active site" evidence="1">
    <location>
        <position position="63"/>
    </location>
</feature>
<dbReference type="Pfam" id="PF01339">
    <property type="entry name" value="CheB_methylest"/>
    <property type="match status" value="1"/>
</dbReference>
<comment type="caution">
    <text evidence="7">The sequence shown here is derived from an EMBL/GenBank/DDBJ whole genome shotgun (WGS) entry which is preliminary data.</text>
</comment>
<dbReference type="GO" id="GO:0000156">
    <property type="term" value="F:phosphorelay response regulator activity"/>
    <property type="evidence" value="ECO:0007669"/>
    <property type="project" value="InterPro"/>
</dbReference>